<evidence type="ECO:0000313" key="8">
    <source>
        <dbReference type="Proteomes" id="UP000509346"/>
    </source>
</evidence>
<evidence type="ECO:0000256" key="4">
    <source>
        <dbReference type="ARBA" id="ARBA00023014"/>
    </source>
</evidence>
<feature type="domain" description="Rieske" evidence="6">
    <location>
        <begin position="237"/>
        <end position="298"/>
    </location>
</feature>
<keyword evidence="2" id="KW-0479">Metal-binding</keyword>
<dbReference type="RefSeq" id="WP_179919401.1">
    <property type="nucleotide sequence ID" value="NZ_CP058909.1"/>
</dbReference>
<dbReference type="Proteomes" id="UP000509346">
    <property type="component" value="Chromosome"/>
</dbReference>
<dbReference type="Gene3D" id="2.102.10.10">
    <property type="entry name" value="Rieske [2Fe-2S] iron-sulphur domain"/>
    <property type="match status" value="1"/>
</dbReference>
<evidence type="ECO:0000256" key="2">
    <source>
        <dbReference type="ARBA" id="ARBA00022723"/>
    </source>
</evidence>
<dbReference type="SUPFAM" id="SSF50022">
    <property type="entry name" value="ISP domain"/>
    <property type="match status" value="1"/>
</dbReference>
<dbReference type="InterPro" id="IPR014349">
    <property type="entry name" value="Rieske_Fe-S_prot"/>
</dbReference>
<reference evidence="7 8" key="1">
    <citation type="submission" date="2020-07" db="EMBL/GenBank/DDBJ databases">
        <title>Halosimplex litoreum sp. nov. and Halosimplex rubrum sp. nov., isolated from different salt environments.</title>
        <authorList>
            <person name="Cui H."/>
        </authorList>
    </citation>
    <scope>NUCLEOTIDE SEQUENCE [LARGE SCALE GENOMIC DNA]</scope>
    <source>
        <strain evidence="7 8">R2</strain>
    </source>
</reference>
<dbReference type="PANTHER" id="PTHR10134">
    <property type="entry name" value="CYTOCHROME B-C1 COMPLEX SUBUNIT RIESKE, MITOCHONDRIAL"/>
    <property type="match status" value="1"/>
</dbReference>
<sequence>MPLDEDKYPGETGRRRFVKGVVGSAALASVGTGGAAAVNTVTSAAGGGGGPTQYMAIENTDGPAPRGMPIVPLEVNDSGELRGLFPEASTETVGGVTRTVAEMDVGGTTYSSQWFQYCGLESYQGVQPNADADNLIRAAASPPPAYEWQQDIEGGAPLTVDMFDDYEEWGNSIGQAGLGKPASATWRSQGEDAKTIPVQVLRTPEIPKMINGEQGALGRDYSEIPQNVRNFLDAATDQDFMAWINKCTHFCCVPGYKQLAGSANFGGSNAVYCQCHQSLYDPFSPTQVQFVARPRPDS</sequence>
<dbReference type="GeneID" id="56085502"/>
<keyword evidence="8" id="KW-1185">Reference proteome</keyword>
<gene>
    <name evidence="7" type="ORF">HZS54_22895</name>
</gene>
<dbReference type="GO" id="GO:0051537">
    <property type="term" value="F:2 iron, 2 sulfur cluster binding"/>
    <property type="evidence" value="ECO:0007669"/>
    <property type="project" value="UniProtKB-KW"/>
</dbReference>
<dbReference type="OrthoDB" id="5623at2157"/>
<dbReference type="AlphaFoldDB" id="A0A7D5TC46"/>
<keyword evidence="5" id="KW-1015">Disulfide bond</keyword>
<name>A0A7D5TC46_9EURY</name>
<dbReference type="PROSITE" id="PS51318">
    <property type="entry name" value="TAT"/>
    <property type="match status" value="1"/>
</dbReference>
<keyword evidence="1" id="KW-0001">2Fe-2S</keyword>
<accession>A0A7D5TC46</accession>
<keyword evidence="4" id="KW-0411">Iron-sulfur</keyword>
<organism evidence="7 8">
    <name type="scientific">Halosimplex pelagicum</name>
    <dbReference type="NCBI Taxonomy" id="869886"/>
    <lineage>
        <taxon>Archaea</taxon>
        <taxon>Methanobacteriati</taxon>
        <taxon>Methanobacteriota</taxon>
        <taxon>Stenosarchaea group</taxon>
        <taxon>Halobacteria</taxon>
        <taxon>Halobacteriales</taxon>
        <taxon>Haloarculaceae</taxon>
        <taxon>Halosimplex</taxon>
    </lineage>
</organism>
<dbReference type="GO" id="GO:0046872">
    <property type="term" value="F:metal ion binding"/>
    <property type="evidence" value="ECO:0007669"/>
    <property type="project" value="UniProtKB-KW"/>
</dbReference>
<dbReference type="InterPro" id="IPR006311">
    <property type="entry name" value="TAT_signal"/>
</dbReference>
<dbReference type="InterPro" id="IPR017941">
    <property type="entry name" value="Rieske_2Fe-2S"/>
</dbReference>
<dbReference type="InterPro" id="IPR036922">
    <property type="entry name" value="Rieske_2Fe-2S_sf"/>
</dbReference>
<evidence type="ECO:0000256" key="5">
    <source>
        <dbReference type="ARBA" id="ARBA00023157"/>
    </source>
</evidence>
<dbReference type="EMBL" id="CP058909">
    <property type="protein sequence ID" value="QLH84310.1"/>
    <property type="molecule type" value="Genomic_DNA"/>
</dbReference>
<proteinExistence type="predicted"/>
<dbReference type="KEGG" id="hpel:HZS54_22895"/>
<evidence type="ECO:0000313" key="7">
    <source>
        <dbReference type="EMBL" id="QLH84310.1"/>
    </source>
</evidence>
<evidence type="ECO:0000256" key="1">
    <source>
        <dbReference type="ARBA" id="ARBA00022714"/>
    </source>
</evidence>
<keyword evidence="3" id="KW-0408">Iron</keyword>
<evidence type="ECO:0000259" key="6">
    <source>
        <dbReference type="PROSITE" id="PS51296"/>
    </source>
</evidence>
<dbReference type="PROSITE" id="PS51296">
    <property type="entry name" value="RIESKE"/>
    <property type="match status" value="1"/>
</dbReference>
<evidence type="ECO:0000256" key="3">
    <source>
        <dbReference type="ARBA" id="ARBA00023004"/>
    </source>
</evidence>
<protein>
    <submittedName>
        <fullName evidence="7">Ubiquinol-cytochrome c reductase iron-sulfur subunit</fullName>
    </submittedName>
</protein>